<dbReference type="Gene3D" id="1.10.101.10">
    <property type="entry name" value="PGBD-like superfamily/PGBD"/>
    <property type="match status" value="1"/>
</dbReference>
<dbReference type="Proteomes" id="UP001275315">
    <property type="component" value="Unassembled WGS sequence"/>
</dbReference>
<organism evidence="3 4">
    <name type="scientific">Paracerasibacillus soli</name>
    <dbReference type="NCBI Taxonomy" id="480284"/>
    <lineage>
        <taxon>Bacteria</taxon>
        <taxon>Bacillati</taxon>
        <taxon>Bacillota</taxon>
        <taxon>Bacilli</taxon>
        <taxon>Bacillales</taxon>
        <taxon>Bacillaceae</taxon>
        <taxon>Paracerasibacillus</taxon>
    </lineage>
</organism>
<feature type="domain" description="Peptidoglycan binding-like" evidence="2">
    <location>
        <begin position="62"/>
        <end position="117"/>
    </location>
</feature>
<evidence type="ECO:0000313" key="4">
    <source>
        <dbReference type="Proteomes" id="UP001275315"/>
    </source>
</evidence>
<keyword evidence="4" id="KW-1185">Reference proteome</keyword>
<proteinExistence type="predicted"/>
<dbReference type="Pfam" id="PF01471">
    <property type="entry name" value="PG_binding_1"/>
    <property type="match status" value="1"/>
</dbReference>
<sequence length="179" mass="20018">MSKKIITFIIFACLLTMAACQSSNVEENGKQDMEETGHSTNTVTKQEKLGLPTQELQKGDQNAKVKDLQEILRKLGYKIDATGVYDADTTWALTDFQLQHEELLITGIYDAPTRKILQEAFEKVQDGKKTTSFTPGEGLAYSDKVIKNEHSIVINNPYEILALVNKEHALPKDFVPTIS</sequence>
<name>A0ABU5CVI6_9BACI</name>
<evidence type="ECO:0000313" key="3">
    <source>
        <dbReference type="EMBL" id="MDY0410383.1"/>
    </source>
</evidence>
<reference evidence="3 4" key="1">
    <citation type="submission" date="2023-10" db="EMBL/GenBank/DDBJ databases">
        <title>Virgibacillus soli CC-YMP-6 genome.</title>
        <authorList>
            <person name="Miliotis G."/>
            <person name="Sengupta P."/>
            <person name="Hameed A."/>
            <person name="Chuvochina M."/>
            <person name="Mcdonagh F."/>
            <person name="Simpson A.C."/>
            <person name="Singh N.K."/>
            <person name="Rekha P.D."/>
            <person name="Raman K."/>
            <person name="Hugenholtz P."/>
            <person name="Venkateswaran K."/>
        </authorList>
    </citation>
    <scope>NUCLEOTIDE SEQUENCE [LARGE SCALE GENOMIC DNA]</scope>
    <source>
        <strain evidence="3 4">CC-YMP-6</strain>
    </source>
</reference>
<keyword evidence="1" id="KW-0732">Signal</keyword>
<gene>
    <name evidence="3" type="ORF">RWD45_19805</name>
</gene>
<feature type="signal peptide" evidence="1">
    <location>
        <begin position="1"/>
        <end position="18"/>
    </location>
</feature>
<comment type="caution">
    <text evidence="3">The sequence shown here is derived from an EMBL/GenBank/DDBJ whole genome shotgun (WGS) entry which is preliminary data.</text>
</comment>
<dbReference type="EMBL" id="JAWDIQ010000003">
    <property type="protein sequence ID" value="MDY0410383.1"/>
    <property type="molecule type" value="Genomic_DNA"/>
</dbReference>
<dbReference type="InterPro" id="IPR002477">
    <property type="entry name" value="Peptidoglycan-bd-like"/>
</dbReference>
<evidence type="ECO:0000256" key="1">
    <source>
        <dbReference type="SAM" id="SignalP"/>
    </source>
</evidence>
<evidence type="ECO:0000259" key="2">
    <source>
        <dbReference type="Pfam" id="PF01471"/>
    </source>
</evidence>
<dbReference type="RefSeq" id="WP_320381260.1">
    <property type="nucleotide sequence ID" value="NZ_JAWDIQ010000003.1"/>
</dbReference>
<dbReference type="InterPro" id="IPR036365">
    <property type="entry name" value="PGBD-like_sf"/>
</dbReference>
<feature type="chain" id="PRO_5045883303" evidence="1">
    <location>
        <begin position="19"/>
        <end position="179"/>
    </location>
</feature>
<accession>A0ABU5CVI6</accession>
<dbReference type="InterPro" id="IPR036366">
    <property type="entry name" value="PGBDSf"/>
</dbReference>
<protein>
    <submittedName>
        <fullName evidence="3">Peptidoglycan-binding domain-containing protein</fullName>
    </submittedName>
</protein>
<dbReference type="PROSITE" id="PS51257">
    <property type="entry name" value="PROKAR_LIPOPROTEIN"/>
    <property type="match status" value="1"/>
</dbReference>
<dbReference type="SUPFAM" id="SSF47090">
    <property type="entry name" value="PGBD-like"/>
    <property type="match status" value="1"/>
</dbReference>